<name>A0A7W3TI42_9ACTN</name>
<dbReference type="Proteomes" id="UP000538929">
    <property type="component" value="Unassembled WGS sequence"/>
</dbReference>
<comment type="caution">
    <text evidence="1">The sequence shown here is derived from an EMBL/GenBank/DDBJ whole genome shotgun (WGS) entry which is preliminary data.</text>
</comment>
<organism evidence="1 2">
    <name type="scientific">Streptomyces alkaliphilus</name>
    <dbReference type="NCBI Taxonomy" id="1472722"/>
    <lineage>
        <taxon>Bacteria</taxon>
        <taxon>Bacillati</taxon>
        <taxon>Actinomycetota</taxon>
        <taxon>Actinomycetes</taxon>
        <taxon>Kitasatosporales</taxon>
        <taxon>Streptomycetaceae</taxon>
        <taxon>Streptomyces</taxon>
    </lineage>
</organism>
<sequence length="64" mass="6681">MPASERITLMAAGELRDALTAHRNGDQAAAVAALMSIDPDSWAAIEHRLAAMGGTVAELLPDTH</sequence>
<evidence type="ECO:0000313" key="1">
    <source>
        <dbReference type="EMBL" id="MBB0246900.1"/>
    </source>
</evidence>
<protein>
    <submittedName>
        <fullName evidence="1">Uncharacterized protein</fullName>
    </submittedName>
</protein>
<reference evidence="2" key="1">
    <citation type="submission" date="2019-10" db="EMBL/GenBank/DDBJ databases">
        <title>Streptomyces sp. nov., a novel actinobacterium isolated from alkaline environment.</title>
        <authorList>
            <person name="Golinska P."/>
        </authorList>
    </citation>
    <scope>NUCLEOTIDE SEQUENCE [LARGE SCALE GENOMIC DNA]</scope>
    <source>
        <strain evidence="2">DSM 42118</strain>
    </source>
</reference>
<evidence type="ECO:0000313" key="2">
    <source>
        <dbReference type="Proteomes" id="UP000538929"/>
    </source>
</evidence>
<dbReference type="EMBL" id="VKHT01001202">
    <property type="protein sequence ID" value="MBB0246900.1"/>
    <property type="molecule type" value="Genomic_DNA"/>
</dbReference>
<gene>
    <name evidence="1" type="ORF">FNQ90_22940</name>
</gene>
<proteinExistence type="predicted"/>
<accession>A0A7W3TI42</accession>
<dbReference type="AlphaFoldDB" id="A0A7W3TI42"/>
<keyword evidence="2" id="KW-1185">Reference proteome</keyword>